<evidence type="ECO:0000259" key="2">
    <source>
        <dbReference type="Pfam" id="PF09444"/>
    </source>
</evidence>
<protein>
    <submittedName>
        <fullName evidence="3">652_t:CDS:1</fullName>
    </submittedName>
</protein>
<name>A0A9N8YX08_9GLOM</name>
<comment type="caution">
    <text evidence="3">The sequence shown here is derived from an EMBL/GenBank/DDBJ whole genome shotgun (WGS) entry which is preliminary data.</text>
</comment>
<feature type="domain" description="DNA replication checkpoint mediator MRC1" evidence="2">
    <location>
        <begin position="263"/>
        <end position="371"/>
    </location>
</feature>
<dbReference type="Pfam" id="PF09444">
    <property type="entry name" value="MRC1"/>
    <property type="match status" value="1"/>
</dbReference>
<dbReference type="InterPro" id="IPR018564">
    <property type="entry name" value="Repl_chkpnt_MRC1_dom"/>
</dbReference>
<sequence length="451" mass="51601">MDSLILDSSNSTSIDETTLQSTSIRDNAHSVPEDDLEFETYMLLRATAEEIIPLASPNKVSYIENRKNIHATYFQENENIRNLNKLNRVKVFTSEQLRSLKCQARKEEQKRAIVDTKEDSDDDLIVDYSEPPKISTTLLAHKPFSKKTVYSDKEFWEELRQRSALKTIQEVQERQMRKLASASLRETIEKEMRTASANDLNQTNNDGIISDSDEDYVETIYSDDDGDDAAEHDRSITEQDSDNGLGSLINSPKMDTVHKQSQPHSEYVDIEAVVSEDEFFDAGGSDKEYSGDDENMNEFIVRTKSRGNASKARAYWGQIELEEDVQQINKLHMDIKSGALKKRRRDEDNLGDLFSSDDDSVYGRRDRRRHRYSDSDSEESYHVLSASEDDQSASHTNRVTMDLDLDLDYEHSDVEVEASKSFSQSANIMTCDEILDLVNESYVEHCEVDVL</sequence>
<accession>A0A9N8YX08</accession>
<dbReference type="AlphaFoldDB" id="A0A9N8YX08"/>
<evidence type="ECO:0000313" key="4">
    <source>
        <dbReference type="Proteomes" id="UP000789572"/>
    </source>
</evidence>
<proteinExistence type="predicted"/>
<dbReference type="OrthoDB" id="10324951at2759"/>
<reference evidence="3" key="1">
    <citation type="submission" date="2021-06" db="EMBL/GenBank/DDBJ databases">
        <authorList>
            <person name="Kallberg Y."/>
            <person name="Tangrot J."/>
            <person name="Rosling A."/>
        </authorList>
    </citation>
    <scope>NUCLEOTIDE SEQUENCE</scope>
    <source>
        <strain evidence="3">IA702</strain>
    </source>
</reference>
<feature type="region of interest" description="Disordered" evidence="1">
    <location>
        <begin position="364"/>
        <end position="395"/>
    </location>
</feature>
<evidence type="ECO:0000313" key="3">
    <source>
        <dbReference type="EMBL" id="CAG8461356.1"/>
    </source>
</evidence>
<organism evidence="3 4">
    <name type="scientific">Paraglomus occultum</name>
    <dbReference type="NCBI Taxonomy" id="144539"/>
    <lineage>
        <taxon>Eukaryota</taxon>
        <taxon>Fungi</taxon>
        <taxon>Fungi incertae sedis</taxon>
        <taxon>Mucoromycota</taxon>
        <taxon>Glomeromycotina</taxon>
        <taxon>Glomeromycetes</taxon>
        <taxon>Paraglomerales</taxon>
        <taxon>Paraglomeraceae</taxon>
        <taxon>Paraglomus</taxon>
    </lineage>
</organism>
<evidence type="ECO:0000256" key="1">
    <source>
        <dbReference type="SAM" id="MobiDB-lite"/>
    </source>
</evidence>
<feature type="region of interest" description="Disordered" evidence="1">
    <location>
        <begin position="221"/>
        <end position="256"/>
    </location>
</feature>
<gene>
    <name evidence="3" type="ORF">POCULU_LOCUS577</name>
</gene>
<dbReference type="EMBL" id="CAJVPJ010000031">
    <property type="protein sequence ID" value="CAG8461356.1"/>
    <property type="molecule type" value="Genomic_DNA"/>
</dbReference>
<keyword evidence="4" id="KW-1185">Reference proteome</keyword>
<dbReference type="Proteomes" id="UP000789572">
    <property type="component" value="Unassembled WGS sequence"/>
</dbReference>